<protein>
    <submittedName>
        <fullName evidence="6">LOW QUALITY PROTEIN: kunitz-like toxin PcKuz2</fullName>
    </submittedName>
</protein>
<dbReference type="PANTHER" id="PTHR10083:SF373">
    <property type="entry name" value="SERINE PEPTIDASE INHIBITOR, KUNITZ TYPE, 2"/>
    <property type="match status" value="1"/>
</dbReference>
<keyword evidence="3" id="KW-0732">Signal</keyword>
<dbReference type="InterPro" id="IPR002223">
    <property type="entry name" value="Kunitz_BPTI"/>
</dbReference>
<sequence length="93" mass="10832">MLFKISCLLFFMVIFLQQSQSIKRRCQRPLNEGTGKAYLRSWFYNSTNQRCQRFIFLGGARNGNNFNSQARCRKICLAQVPLPINFPFTDDGV</sequence>
<keyword evidence="5" id="KW-1185">Reference proteome</keyword>
<evidence type="ECO:0000256" key="2">
    <source>
        <dbReference type="ARBA" id="ARBA00022900"/>
    </source>
</evidence>
<reference evidence="6" key="1">
    <citation type="submission" date="2025-08" db="UniProtKB">
        <authorList>
            <consortium name="RefSeq"/>
        </authorList>
    </citation>
    <scope>IDENTIFICATION</scope>
</reference>
<feature type="domain" description="BPTI/Kunitz inhibitor" evidence="4">
    <location>
        <begin position="26"/>
        <end position="76"/>
    </location>
</feature>
<keyword evidence="2" id="KW-0722">Serine protease inhibitor</keyword>
<dbReference type="SMART" id="SM00131">
    <property type="entry name" value="KU"/>
    <property type="match status" value="1"/>
</dbReference>
<dbReference type="PANTHER" id="PTHR10083">
    <property type="entry name" value="KUNITZ-TYPE PROTEASE INHIBITOR-RELATED"/>
    <property type="match status" value="1"/>
</dbReference>
<name>A0AB40DG15_DROSZ</name>
<accession>A0AB40DG15</accession>
<feature type="signal peptide" evidence="3">
    <location>
        <begin position="1"/>
        <end position="21"/>
    </location>
</feature>
<dbReference type="Proteomes" id="UP001652628">
    <property type="component" value="Chromosome 3"/>
</dbReference>
<proteinExistence type="predicted"/>
<dbReference type="GO" id="GO:0004867">
    <property type="term" value="F:serine-type endopeptidase inhibitor activity"/>
    <property type="evidence" value="ECO:0007669"/>
    <property type="project" value="UniProtKB-KW"/>
</dbReference>
<evidence type="ECO:0000256" key="3">
    <source>
        <dbReference type="SAM" id="SignalP"/>
    </source>
</evidence>
<dbReference type="GO" id="GO:0005615">
    <property type="term" value="C:extracellular space"/>
    <property type="evidence" value="ECO:0007669"/>
    <property type="project" value="TreeGrafter"/>
</dbReference>
<dbReference type="PROSITE" id="PS50279">
    <property type="entry name" value="BPTI_KUNITZ_2"/>
    <property type="match status" value="1"/>
</dbReference>
<evidence type="ECO:0000313" key="6">
    <source>
        <dbReference type="RefSeq" id="XP_065722140.2"/>
    </source>
</evidence>
<dbReference type="InterPro" id="IPR036880">
    <property type="entry name" value="Kunitz_BPTI_sf"/>
</dbReference>
<feature type="chain" id="PRO_5045939110" evidence="3">
    <location>
        <begin position="22"/>
        <end position="93"/>
    </location>
</feature>
<dbReference type="InterPro" id="IPR050098">
    <property type="entry name" value="TFPI/VKTCI-like"/>
</dbReference>
<dbReference type="Gene3D" id="4.10.410.10">
    <property type="entry name" value="Pancreatic trypsin inhibitor Kunitz domain"/>
    <property type="match status" value="1"/>
</dbReference>
<dbReference type="RefSeq" id="XP_065722140.2">
    <property type="nucleotide sequence ID" value="XM_065866068.2"/>
</dbReference>
<gene>
    <name evidence="6" type="primary">LOC108014547</name>
</gene>
<dbReference type="Pfam" id="PF00014">
    <property type="entry name" value="Kunitz_BPTI"/>
    <property type="match status" value="1"/>
</dbReference>
<keyword evidence="1" id="KW-0646">Protease inhibitor</keyword>
<evidence type="ECO:0000259" key="4">
    <source>
        <dbReference type="PROSITE" id="PS50279"/>
    </source>
</evidence>
<evidence type="ECO:0000313" key="5">
    <source>
        <dbReference type="Proteomes" id="UP001652628"/>
    </source>
</evidence>
<dbReference type="GeneID" id="108014547"/>
<evidence type="ECO:0000256" key="1">
    <source>
        <dbReference type="ARBA" id="ARBA00022690"/>
    </source>
</evidence>
<dbReference type="SUPFAM" id="SSF57362">
    <property type="entry name" value="BPTI-like"/>
    <property type="match status" value="1"/>
</dbReference>
<organism evidence="5 6">
    <name type="scientific">Drosophila suzukii</name>
    <name type="common">Spotted-wing drosophila fruit fly</name>
    <dbReference type="NCBI Taxonomy" id="28584"/>
    <lineage>
        <taxon>Eukaryota</taxon>
        <taxon>Metazoa</taxon>
        <taxon>Ecdysozoa</taxon>
        <taxon>Arthropoda</taxon>
        <taxon>Hexapoda</taxon>
        <taxon>Insecta</taxon>
        <taxon>Pterygota</taxon>
        <taxon>Neoptera</taxon>
        <taxon>Endopterygota</taxon>
        <taxon>Diptera</taxon>
        <taxon>Brachycera</taxon>
        <taxon>Muscomorpha</taxon>
        <taxon>Ephydroidea</taxon>
        <taxon>Drosophilidae</taxon>
        <taxon>Drosophila</taxon>
        <taxon>Sophophora</taxon>
    </lineage>
</organism>